<dbReference type="Pfam" id="PF00249">
    <property type="entry name" value="Myb_DNA-binding"/>
    <property type="match status" value="2"/>
</dbReference>
<dbReference type="SUPFAM" id="SSF46689">
    <property type="entry name" value="Homeodomain-like"/>
    <property type="match status" value="1"/>
</dbReference>
<organism evidence="9 10">
    <name type="scientific">Rhynchospora pubera</name>
    <dbReference type="NCBI Taxonomy" id="906938"/>
    <lineage>
        <taxon>Eukaryota</taxon>
        <taxon>Viridiplantae</taxon>
        <taxon>Streptophyta</taxon>
        <taxon>Embryophyta</taxon>
        <taxon>Tracheophyta</taxon>
        <taxon>Spermatophyta</taxon>
        <taxon>Magnoliopsida</taxon>
        <taxon>Liliopsida</taxon>
        <taxon>Poales</taxon>
        <taxon>Cyperaceae</taxon>
        <taxon>Cyperoideae</taxon>
        <taxon>Rhynchosporeae</taxon>
        <taxon>Rhynchospora</taxon>
    </lineage>
</organism>
<dbReference type="InterPro" id="IPR009057">
    <property type="entry name" value="Homeodomain-like_sf"/>
</dbReference>
<dbReference type="FunFam" id="1.10.10.60:FF:000121">
    <property type="entry name" value="Myb transcription factor"/>
    <property type="match status" value="1"/>
</dbReference>
<evidence type="ECO:0000256" key="5">
    <source>
        <dbReference type="ARBA" id="ARBA00023242"/>
    </source>
</evidence>
<keyword evidence="10" id="KW-1185">Reference proteome</keyword>
<dbReference type="PANTHER" id="PTHR47999:SF6">
    <property type="entry name" value="MYB-RELATED PROTEIN P"/>
    <property type="match status" value="1"/>
</dbReference>
<sequence>MGRKPCCDKIGLKKGRWTEEEDEILVNFIQVHGQGSWRSLPKKAGLLRCGKSCRLRWMNYLRTDLKRGNFSNEEKELIFKLHATLGNRWSQIASQLAGRTDNDIKNYWNSHLSRRIDSYPQVNRGRNTEVEKVESSQKNSEKDNKKAQTTTKKKKKKSVAGKIINPHHSFKYSNNEEECSLIPIPDDDINAESEFSNLCDEVFCSSCDIEALNCSFSTNIFENTEHLSIESNRTTSEYSCTTEPSTSKDAIANVQCSPDLSSIFREIENLLDIKETDAELENNSYMIGDLKDDSFINTVSIQEAEGLYGNLASPADFLWDMDLWYTL</sequence>
<dbReference type="AlphaFoldDB" id="A0AAV8F860"/>
<evidence type="ECO:0000259" key="8">
    <source>
        <dbReference type="PROSITE" id="PS51294"/>
    </source>
</evidence>
<dbReference type="EMBL" id="JAMFTS010000002">
    <property type="protein sequence ID" value="KAJ4789562.1"/>
    <property type="molecule type" value="Genomic_DNA"/>
</dbReference>
<feature type="region of interest" description="Disordered" evidence="6">
    <location>
        <begin position="119"/>
        <end position="160"/>
    </location>
</feature>
<dbReference type="PROSITE" id="PS50090">
    <property type="entry name" value="MYB_LIKE"/>
    <property type="match status" value="2"/>
</dbReference>
<dbReference type="Gene3D" id="1.10.10.60">
    <property type="entry name" value="Homeodomain-like"/>
    <property type="match status" value="2"/>
</dbReference>
<evidence type="ECO:0000256" key="4">
    <source>
        <dbReference type="ARBA" id="ARBA00023163"/>
    </source>
</evidence>
<reference evidence="9" key="1">
    <citation type="submission" date="2022-08" db="EMBL/GenBank/DDBJ databases">
        <authorList>
            <person name="Marques A."/>
        </authorList>
    </citation>
    <scope>NUCLEOTIDE SEQUENCE</scope>
    <source>
        <strain evidence="9">RhyPub2mFocal</strain>
        <tissue evidence="9">Leaves</tissue>
    </source>
</reference>
<keyword evidence="2" id="KW-0805">Transcription regulation</keyword>
<dbReference type="SMART" id="SM00717">
    <property type="entry name" value="SANT"/>
    <property type="match status" value="2"/>
</dbReference>
<evidence type="ECO:0000256" key="2">
    <source>
        <dbReference type="ARBA" id="ARBA00023015"/>
    </source>
</evidence>
<keyword evidence="3" id="KW-0238">DNA-binding</keyword>
<keyword evidence="4" id="KW-0804">Transcription</keyword>
<feature type="domain" description="HTH myb-type" evidence="8">
    <location>
        <begin position="9"/>
        <end position="61"/>
    </location>
</feature>
<feature type="domain" description="HTH myb-type" evidence="8">
    <location>
        <begin position="62"/>
        <end position="116"/>
    </location>
</feature>
<keyword evidence="5" id="KW-0539">Nucleus</keyword>
<dbReference type="GO" id="GO:0003677">
    <property type="term" value="F:DNA binding"/>
    <property type="evidence" value="ECO:0007669"/>
    <property type="project" value="UniProtKB-KW"/>
</dbReference>
<evidence type="ECO:0000256" key="1">
    <source>
        <dbReference type="ARBA" id="ARBA00004123"/>
    </source>
</evidence>
<dbReference type="Proteomes" id="UP001140206">
    <property type="component" value="Chromosome 2"/>
</dbReference>
<dbReference type="InterPro" id="IPR017930">
    <property type="entry name" value="Myb_dom"/>
</dbReference>
<accession>A0AAV8F860</accession>
<dbReference type="CDD" id="cd00167">
    <property type="entry name" value="SANT"/>
    <property type="match status" value="2"/>
</dbReference>
<dbReference type="InterPro" id="IPR015495">
    <property type="entry name" value="Myb_TF_plants"/>
</dbReference>
<evidence type="ECO:0000256" key="6">
    <source>
        <dbReference type="SAM" id="MobiDB-lite"/>
    </source>
</evidence>
<evidence type="ECO:0000256" key="3">
    <source>
        <dbReference type="ARBA" id="ARBA00023125"/>
    </source>
</evidence>
<feature type="domain" description="Myb-like" evidence="7">
    <location>
        <begin position="9"/>
        <end position="61"/>
    </location>
</feature>
<evidence type="ECO:0000313" key="9">
    <source>
        <dbReference type="EMBL" id="KAJ4789562.1"/>
    </source>
</evidence>
<feature type="domain" description="Myb-like" evidence="7">
    <location>
        <begin position="62"/>
        <end position="112"/>
    </location>
</feature>
<protein>
    <submittedName>
        <fullName evidence="9">MYB transcription factor</fullName>
    </submittedName>
</protein>
<comment type="caution">
    <text evidence="9">The sequence shown here is derived from an EMBL/GenBank/DDBJ whole genome shotgun (WGS) entry which is preliminary data.</text>
</comment>
<name>A0AAV8F860_9POAL</name>
<dbReference type="GO" id="GO:0005634">
    <property type="term" value="C:nucleus"/>
    <property type="evidence" value="ECO:0007669"/>
    <property type="project" value="UniProtKB-SubCell"/>
</dbReference>
<feature type="compositionally biased region" description="Basic and acidic residues" evidence="6">
    <location>
        <begin position="126"/>
        <end position="146"/>
    </location>
</feature>
<evidence type="ECO:0000313" key="10">
    <source>
        <dbReference type="Proteomes" id="UP001140206"/>
    </source>
</evidence>
<dbReference type="PROSITE" id="PS51294">
    <property type="entry name" value="HTH_MYB"/>
    <property type="match status" value="2"/>
</dbReference>
<proteinExistence type="predicted"/>
<dbReference type="PANTHER" id="PTHR47999">
    <property type="entry name" value="TRANSCRIPTION FACTOR MYB8-RELATED-RELATED"/>
    <property type="match status" value="1"/>
</dbReference>
<evidence type="ECO:0000259" key="7">
    <source>
        <dbReference type="PROSITE" id="PS50090"/>
    </source>
</evidence>
<gene>
    <name evidence="9" type="ORF">LUZ62_040808</name>
</gene>
<comment type="subcellular location">
    <subcellularLocation>
        <location evidence="1">Nucleus</location>
    </subcellularLocation>
</comment>
<dbReference type="InterPro" id="IPR001005">
    <property type="entry name" value="SANT/Myb"/>
</dbReference>